<evidence type="ECO:0000256" key="3">
    <source>
        <dbReference type="ARBA" id="ARBA00022691"/>
    </source>
</evidence>
<dbReference type="Gene3D" id="1.10.940.10">
    <property type="entry name" value="NusB-like"/>
    <property type="match status" value="1"/>
</dbReference>
<dbReference type="SUPFAM" id="SSF53335">
    <property type="entry name" value="S-adenosyl-L-methionine-dependent methyltransferases"/>
    <property type="match status" value="1"/>
</dbReference>
<dbReference type="InterPro" id="IPR054728">
    <property type="entry name" value="RsmB-like_ferredoxin"/>
</dbReference>
<dbReference type="Proteomes" id="UP000619545">
    <property type="component" value="Unassembled WGS sequence"/>
</dbReference>
<dbReference type="Pfam" id="PF01029">
    <property type="entry name" value="NusB"/>
    <property type="match status" value="1"/>
</dbReference>
<dbReference type="GO" id="GO:0003723">
    <property type="term" value="F:RNA binding"/>
    <property type="evidence" value="ECO:0007669"/>
    <property type="project" value="UniProtKB-UniRule"/>
</dbReference>
<dbReference type="InterPro" id="IPR049560">
    <property type="entry name" value="MeTrfase_RsmB-F_NOP2_cat"/>
</dbReference>
<dbReference type="PANTHER" id="PTHR22807">
    <property type="entry name" value="NOP2 YEAST -RELATED NOL1/NOP2/FMU SUN DOMAIN-CONTAINING"/>
    <property type="match status" value="1"/>
</dbReference>
<dbReference type="InterPro" id="IPR006027">
    <property type="entry name" value="NusB_RsmB_TIM44"/>
</dbReference>
<dbReference type="RefSeq" id="WP_011018415.1">
    <property type="nucleotide sequence ID" value="NZ_DUJS01000004.1"/>
</dbReference>
<dbReference type="Gene3D" id="3.30.70.1170">
    <property type="entry name" value="Sun protein, domain 3"/>
    <property type="match status" value="1"/>
</dbReference>
<dbReference type="SUPFAM" id="SSF48013">
    <property type="entry name" value="NusB-like"/>
    <property type="match status" value="1"/>
</dbReference>
<evidence type="ECO:0000256" key="2">
    <source>
        <dbReference type="ARBA" id="ARBA00022679"/>
    </source>
</evidence>
<feature type="binding site" evidence="5">
    <location>
        <position position="285"/>
    </location>
    <ligand>
        <name>S-adenosyl-L-methionine</name>
        <dbReference type="ChEBI" id="CHEBI:59789"/>
    </ligand>
</feature>
<keyword evidence="1 5" id="KW-0489">Methyltransferase</keyword>
<dbReference type="InterPro" id="IPR001678">
    <property type="entry name" value="MeTrfase_RsmB-F_NOP2_dom"/>
</dbReference>
<dbReference type="PROSITE" id="PS51686">
    <property type="entry name" value="SAM_MT_RSMB_NOP"/>
    <property type="match status" value="1"/>
</dbReference>
<dbReference type="Pfam" id="PF01189">
    <property type="entry name" value="Methyltr_RsmB-F"/>
    <property type="match status" value="1"/>
</dbReference>
<evidence type="ECO:0000313" key="8">
    <source>
        <dbReference type="Proteomes" id="UP000619545"/>
    </source>
</evidence>
<accession>A0A832WB57</accession>
<keyword evidence="2 5" id="KW-0808">Transferase</keyword>
<dbReference type="InterPro" id="IPR035926">
    <property type="entry name" value="NusB-like_sf"/>
</dbReference>
<evidence type="ECO:0000256" key="1">
    <source>
        <dbReference type="ARBA" id="ARBA00022603"/>
    </source>
</evidence>
<dbReference type="GO" id="GO:0008173">
    <property type="term" value="F:RNA methyltransferase activity"/>
    <property type="evidence" value="ECO:0007669"/>
    <property type="project" value="InterPro"/>
</dbReference>
<feature type="binding site" evidence="5">
    <location>
        <begin position="261"/>
        <end position="267"/>
    </location>
    <ligand>
        <name>S-adenosyl-L-methionine</name>
        <dbReference type="ChEBI" id="CHEBI:59789"/>
    </ligand>
</feature>
<dbReference type="InterPro" id="IPR029063">
    <property type="entry name" value="SAM-dependent_MTases_sf"/>
</dbReference>
<keyword evidence="3 5" id="KW-0949">S-adenosyl-L-methionine</keyword>
<dbReference type="Pfam" id="PF22458">
    <property type="entry name" value="RsmF-B_ferredox"/>
    <property type="match status" value="1"/>
</dbReference>
<feature type="binding site" evidence="5">
    <location>
        <position position="314"/>
    </location>
    <ligand>
        <name>S-adenosyl-L-methionine</name>
        <dbReference type="ChEBI" id="CHEBI:59789"/>
    </ligand>
</feature>
<reference evidence="7" key="1">
    <citation type="journal article" date="2020" name="bioRxiv">
        <title>A rank-normalized archaeal taxonomy based on genome phylogeny resolves widespread incomplete and uneven classifications.</title>
        <authorList>
            <person name="Rinke C."/>
            <person name="Chuvochina M."/>
            <person name="Mussig A.J."/>
            <person name="Chaumeil P.-A."/>
            <person name="Waite D.W."/>
            <person name="Whitman W.B."/>
            <person name="Parks D.H."/>
            <person name="Hugenholtz P."/>
        </authorList>
    </citation>
    <scope>NUCLEOTIDE SEQUENCE</scope>
    <source>
        <strain evidence="7">UBA8853</strain>
    </source>
</reference>
<feature type="active site" description="Nucleophile" evidence="5">
    <location>
        <position position="385"/>
    </location>
</feature>
<organism evidence="7 8">
    <name type="scientific">Methanopyrus kandleri</name>
    <dbReference type="NCBI Taxonomy" id="2320"/>
    <lineage>
        <taxon>Archaea</taxon>
        <taxon>Methanobacteriati</taxon>
        <taxon>Methanobacteriota</taxon>
        <taxon>Methanomada group</taxon>
        <taxon>Methanopyri</taxon>
        <taxon>Methanopyrales</taxon>
        <taxon>Methanopyraceae</taxon>
        <taxon>Methanopyrus</taxon>
    </lineage>
</organism>
<dbReference type="GeneID" id="1477346"/>
<dbReference type="EMBL" id="DUJS01000004">
    <property type="protein sequence ID" value="HII70818.1"/>
    <property type="molecule type" value="Genomic_DNA"/>
</dbReference>
<comment type="caution">
    <text evidence="7">The sequence shown here is derived from an EMBL/GenBank/DDBJ whole genome shotgun (WGS) entry which is preliminary data.</text>
</comment>
<dbReference type="GO" id="GO:0001510">
    <property type="term" value="P:RNA methylation"/>
    <property type="evidence" value="ECO:0007669"/>
    <property type="project" value="InterPro"/>
</dbReference>
<gene>
    <name evidence="7" type="ORF">HA336_06270</name>
</gene>
<name>A0A832WB57_9EURY</name>
<feature type="domain" description="SAM-dependent MTase RsmB/NOP-type" evidence="6">
    <location>
        <begin position="170"/>
        <end position="444"/>
    </location>
</feature>
<proteinExistence type="inferred from homology"/>
<evidence type="ECO:0000256" key="5">
    <source>
        <dbReference type="PROSITE-ProRule" id="PRU01023"/>
    </source>
</evidence>
<dbReference type="PANTHER" id="PTHR22807:SF70">
    <property type="entry name" value="TRNA_RRNA CYTOSINE-C5-METHYLASE, NOL1_NOP2_SUN FAMILY, FUSED TO N-TERMINAL NUSB REGULATOR DOMAIN"/>
    <property type="match status" value="1"/>
</dbReference>
<dbReference type="InterPro" id="IPR023267">
    <property type="entry name" value="RCMT"/>
</dbReference>
<protein>
    <recommendedName>
        <fullName evidence="6">SAM-dependent MTase RsmB/NOP-type domain-containing protein</fullName>
    </recommendedName>
</protein>
<dbReference type="CDD" id="cd02440">
    <property type="entry name" value="AdoMet_MTases"/>
    <property type="match status" value="1"/>
</dbReference>
<evidence type="ECO:0000313" key="7">
    <source>
        <dbReference type="EMBL" id="HII70818.1"/>
    </source>
</evidence>
<keyword evidence="4 5" id="KW-0694">RNA-binding</keyword>
<evidence type="ECO:0000256" key="4">
    <source>
        <dbReference type="ARBA" id="ARBA00022884"/>
    </source>
</evidence>
<feature type="binding site" evidence="5">
    <location>
        <position position="332"/>
    </location>
    <ligand>
        <name>S-adenosyl-L-methionine</name>
        <dbReference type="ChEBI" id="CHEBI:59789"/>
    </ligand>
</feature>
<dbReference type="AlphaFoldDB" id="A0A832WB57"/>
<evidence type="ECO:0000259" key="6">
    <source>
        <dbReference type="PROSITE" id="PS51686"/>
    </source>
</evidence>
<dbReference type="GO" id="GO:0006355">
    <property type="term" value="P:regulation of DNA-templated transcription"/>
    <property type="evidence" value="ECO:0007669"/>
    <property type="project" value="InterPro"/>
</dbReference>
<dbReference type="PRINTS" id="PR02008">
    <property type="entry name" value="RCMTFAMILY"/>
</dbReference>
<comment type="similarity">
    <text evidence="5">Belongs to the class I-like SAM-binding methyltransferase superfamily. RsmB/NOP family.</text>
</comment>
<sequence>MKVSEIVSMLARILAEHYRSGVSLKESFYRALDNPFSIPSHRARAIHRRLMELGKRLGLCEEILDDVIQSGSFEDLGPELKGVLVTAADEMLFEGTSPALVTDAATRVAKELVSDRVADFVHAVCFDLEKYDVDRLKRRGYDDLCLRHYFPPDFVDYVRRVLPEDEIEDFLRACNKPAVKYVRVNTLRADVDEVRERLAEEGVLTEPDEHIPDLLRVVEEEIPIVRTEAWKEGLVFTQDKASAAVAHVLDPQPGEFVVDLCAAPGGKTLHALCLMEGEGEILAVDKSDWRLDAMREKLAWQRVPDGVVELRCADAREIPEELDEEADRAIVDPPCSGMGSVQKRPETRWNVTKKRVRRYAKLQSELLEAAIKTVRPGGIVVYSTCTLTINENENVIRRVARRYDVTIEKVNLQFGRRGLVPGTRRFYPHTDRCQGFFIAKLRKN</sequence>
<dbReference type="Gene3D" id="3.40.50.150">
    <property type="entry name" value="Vaccinia Virus protein VP39"/>
    <property type="match status" value="1"/>
</dbReference>